<accession>A0A183DQJ6</accession>
<evidence type="ECO:0000259" key="2">
    <source>
        <dbReference type="Pfam" id="PF24799"/>
    </source>
</evidence>
<feature type="region of interest" description="Disordered" evidence="1">
    <location>
        <begin position="1"/>
        <end position="26"/>
    </location>
</feature>
<dbReference type="InterPro" id="IPR057067">
    <property type="entry name" value="Paxt-1-like_C"/>
</dbReference>
<sequence length="250" mass="27649">LQDRKRPFDHEPSTSKKPKLEKNSFDDIAENSPCAAKRKGVSMLKAQLSILEKGADPLKQLNQLTSRLKYKWEVKSAEDGKSALLVNDVIVLEGIFPSWDDAEAKNFVAAATLAAFSKENVEVRAKNGKFEMWQGTDSPGECYLSYFINCLKTAVKAMPSSGTSFSKLEGALASVRIPLRYVAEHGTGWEQRISISALNVELGSAVLRKGECTKSREKERKEELADAVIQDINNANIQLQETSGGYILKH</sequence>
<dbReference type="AlphaFoldDB" id="A0A183DQJ6"/>
<feature type="domain" description="Partner of xrn-2 protein 1-like C-terminal" evidence="2">
    <location>
        <begin position="44"/>
        <end position="231"/>
    </location>
</feature>
<evidence type="ECO:0000313" key="3">
    <source>
        <dbReference type="WBParaSite" id="GPUH_0001100001-mRNA-1"/>
    </source>
</evidence>
<proteinExistence type="predicted"/>
<reference evidence="3" key="1">
    <citation type="submission" date="2016-06" db="UniProtKB">
        <authorList>
            <consortium name="WormBaseParasite"/>
        </authorList>
    </citation>
    <scope>IDENTIFICATION</scope>
</reference>
<dbReference type="WBParaSite" id="GPUH_0001100001-mRNA-1">
    <property type="protein sequence ID" value="GPUH_0001100001-mRNA-1"/>
    <property type="gene ID" value="GPUH_0001100001"/>
</dbReference>
<feature type="compositionally biased region" description="Basic and acidic residues" evidence="1">
    <location>
        <begin position="1"/>
        <end position="25"/>
    </location>
</feature>
<evidence type="ECO:0000256" key="1">
    <source>
        <dbReference type="SAM" id="MobiDB-lite"/>
    </source>
</evidence>
<organism evidence="3">
    <name type="scientific">Gongylonema pulchrum</name>
    <dbReference type="NCBI Taxonomy" id="637853"/>
    <lineage>
        <taxon>Eukaryota</taxon>
        <taxon>Metazoa</taxon>
        <taxon>Ecdysozoa</taxon>
        <taxon>Nematoda</taxon>
        <taxon>Chromadorea</taxon>
        <taxon>Rhabditida</taxon>
        <taxon>Spirurina</taxon>
        <taxon>Spiruromorpha</taxon>
        <taxon>Spiruroidea</taxon>
        <taxon>Gongylonematidae</taxon>
        <taxon>Gongylonema</taxon>
    </lineage>
</organism>
<name>A0A183DQJ6_9BILA</name>
<protein>
    <submittedName>
        <fullName evidence="3">DRBM domain-containing protein</fullName>
    </submittedName>
</protein>
<dbReference type="Pfam" id="PF24799">
    <property type="entry name" value="Paxt-1_C"/>
    <property type="match status" value="1"/>
</dbReference>